<dbReference type="AlphaFoldDB" id="A0A4R0RUA7"/>
<sequence>MAGGDDLPDELIEQILVSAWIADDLADSDRWTMVYKSISCLCRRWRSIMLAVKLSNVIIHTPDDILWYTNTSPDLSHISSEQASPLEKASFSPMFSRTHIRTMLTYVRLISVVPDCRSLEVHIGTYRNKALTHKIHTLTDVPAFPSLYHVSLHWPRLLRKLSVPHLDTLDGTAVTTVRKLSLHYPAENDVREFVYCLPILSRVYPGVTTLYLRGPVALTNIAGYFPKLQTIILDTPPLDVANSIEAEMGSVEPSQPPSPSVLWTITAAMKTRKFRALRRIVHLGGAQEPGGWTRVTQACRAYGVTLEFKATY</sequence>
<name>A0A4R0RUA7_9APHY</name>
<evidence type="ECO:0008006" key="3">
    <source>
        <dbReference type="Google" id="ProtNLM"/>
    </source>
</evidence>
<proteinExistence type="predicted"/>
<reference evidence="1 2" key="1">
    <citation type="submission" date="2018-11" db="EMBL/GenBank/DDBJ databases">
        <title>Genome assembly of Steccherinum ochraceum LE-BIN_3174, the white-rot fungus of the Steccherinaceae family (The Residual Polyporoid clade, Polyporales, Basidiomycota).</title>
        <authorList>
            <person name="Fedorova T.V."/>
            <person name="Glazunova O.A."/>
            <person name="Landesman E.O."/>
            <person name="Moiseenko K.V."/>
            <person name="Psurtseva N.V."/>
            <person name="Savinova O.S."/>
            <person name="Shakhova N.V."/>
            <person name="Tyazhelova T.V."/>
            <person name="Vasina D.V."/>
        </authorList>
    </citation>
    <scope>NUCLEOTIDE SEQUENCE [LARGE SCALE GENOMIC DNA]</scope>
    <source>
        <strain evidence="1 2">LE-BIN_3174</strain>
    </source>
</reference>
<accession>A0A4R0RUA7</accession>
<dbReference type="Proteomes" id="UP000292702">
    <property type="component" value="Unassembled WGS sequence"/>
</dbReference>
<keyword evidence="2" id="KW-1185">Reference proteome</keyword>
<evidence type="ECO:0000313" key="2">
    <source>
        <dbReference type="Proteomes" id="UP000292702"/>
    </source>
</evidence>
<gene>
    <name evidence="1" type="ORF">EIP91_000186</name>
</gene>
<protein>
    <recommendedName>
        <fullName evidence="3">F-box domain-containing protein</fullName>
    </recommendedName>
</protein>
<comment type="caution">
    <text evidence="1">The sequence shown here is derived from an EMBL/GenBank/DDBJ whole genome shotgun (WGS) entry which is preliminary data.</text>
</comment>
<organism evidence="1 2">
    <name type="scientific">Steccherinum ochraceum</name>
    <dbReference type="NCBI Taxonomy" id="92696"/>
    <lineage>
        <taxon>Eukaryota</taxon>
        <taxon>Fungi</taxon>
        <taxon>Dikarya</taxon>
        <taxon>Basidiomycota</taxon>
        <taxon>Agaricomycotina</taxon>
        <taxon>Agaricomycetes</taxon>
        <taxon>Polyporales</taxon>
        <taxon>Steccherinaceae</taxon>
        <taxon>Steccherinum</taxon>
    </lineage>
</organism>
<dbReference type="OrthoDB" id="2757544at2759"/>
<dbReference type="EMBL" id="RWJN01000010">
    <property type="protein sequence ID" value="TCD71093.1"/>
    <property type="molecule type" value="Genomic_DNA"/>
</dbReference>
<evidence type="ECO:0000313" key="1">
    <source>
        <dbReference type="EMBL" id="TCD71093.1"/>
    </source>
</evidence>